<feature type="region of interest" description="Disordered" evidence="1">
    <location>
        <begin position="1"/>
        <end position="44"/>
    </location>
</feature>
<evidence type="ECO:0000256" key="1">
    <source>
        <dbReference type="SAM" id="MobiDB-lite"/>
    </source>
</evidence>
<feature type="compositionally biased region" description="Basic and acidic residues" evidence="1">
    <location>
        <begin position="13"/>
        <end position="25"/>
    </location>
</feature>
<organism evidence="2">
    <name type="scientific">uncultured Thermomicrobiales bacterium</name>
    <dbReference type="NCBI Taxonomy" id="1645740"/>
    <lineage>
        <taxon>Bacteria</taxon>
        <taxon>Pseudomonadati</taxon>
        <taxon>Thermomicrobiota</taxon>
        <taxon>Thermomicrobia</taxon>
        <taxon>Thermomicrobiales</taxon>
        <taxon>environmental samples</taxon>
    </lineage>
</organism>
<protein>
    <submittedName>
        <fullName evidence="2">Uncharacterized protein</fullName>
    </submittedName>
</protein>
<accession>A0A6J4V2C9</accession>
<feature type="non-terminal residue" evidence="2">
    <location>
        <position position="44"/>
    </location>
</feature>
<name>A0A6J4V2C9_9BACT</name>
<dbReference type="AlphaFoldDB" id="A0A6J4V2C9"/>
<proteinExistence type="predicted"/>
<reference evidence="2" key="1">
    <citation type="submission" date="2020-02" db="EMBL/GenBank/DDBJ databases">
        <authorList>
            <person name="Meier V. D."/>
        </authorList>
    </citation>
    <scope>NUCLEOTIDE SEQUENCE</scope>
    <source>
        <strain evidence="2">AVDCRST_MAG73</strain>
    </source>
</reference>
<evidence type="ECO:0000313" key="2">
    <source>
        <dbReference type="EMBL" id="CAA9566049.1"/>
    </source>
</evidence>
<sequence length="44" mass="4961">DPDRLRLLCPPRRRVDDGPDREGPRHQAGAGADPGRRSGRCRRL</sequence>
<feature type="non-terminal residue" evidence="2">
    <location>
        <position position="1"/>
    </location>
</feature>
<gene>
    <name evidence="2" type="ORF">AVDCRST_MAG73-4183</name>
</gene>
<dbReference type="EMBL" id="CADCWE010000269">
    <property type="protein sequence ID" value="CAA9566049.1"/>
    <property type="molecule type" value="Genomic_DNA"/>
</dbReference>